<organism evidence="1">
    <name type="scientific">Cacopsylla melanoneura</name>
    <dbReference type="NCBI Taxonomy" id="428564"/>
    <lineage>
        <taxon>Eukaryota</taxon>
        <taxon>Metazoa</taxon>
        <taxon>Ecdysozoa</taxon>
        <taxon>Arthropoda</taxon>
        <taxon>Hexapoda</taxon>
        <taxon>Insecta</taxon>
        <taxon>Pterygota</taxon>
        <taxon>Neoptera</taxon>
        <taxon>Paraneoptera</taxon>
        <taxon>Hemiptera</taxon>
        <taxon>Sternorrhyncha</taxon>
        <taxon>Psylloidea</taxon>
        <taxon>Psyllidae</taxon>
        <taxon>Psyllinae</taxon>
        <taxon>Cacopsylla</taxon>
    </lineage>
</organism>
<dbReference type="Gene3D" id="3.90.70.120">
    <property type="match status" value="1"/>
</dbReference>
<dbReference type="AlphaFoldDB" id="A0A8D8S156"/>
<sequence length="148" mass="16653">MATFSAVRFCSLVVVGERSQDSSRYKKKYRNTQCTSNALGSLCMARTLSVSEWTSGTITDILDIGFKIHKRSFENRTDKSSEYLASDELLLDDIKVGSKKIECEAVSEFGLGGYLYYNLVQLVGTFFEKYSYGIFTFNNTSTLANCIF</sequence>
<evidence type="ECO:0000313" key="1">
    <source>
        <dbReference type="EMBL" id="CAG6661045.1"/>
    </source>
</evidence>
<accession>A0A8D8S156</accession>
<reference evidence="1" key="1">
    <citation type="submission" date="2021-05" db="EMBL/GenBank/DDBJ databases">
        <authorList>
            <person name="Alioto T."/>
            <person name="Alioto T."/>
            <person name="Gomez Garrido J."/>
        </authorList>
    </citation>
    <scope>NUCLEOTIDE SEQUENCE</scope>
</reference>
<dbReference type="EMBL" id="HBUF01198564">
    <property type="protein sequence ID" value="CAG6661045.1"/>
    <property type="molecule type" value="Transcribed_RNA"/>
</dbReference>
<protein>
    <submittedName>
        <fullName evidence="1">Uncharacterized protein</fullName>
    </submittedName>
</protein>
<name>A0A8D8S156_9HEMI</name>
<proteinExistence type="predicted"/>